<evidence type="ECO:0000313" key="2">
    <source>
        <dbReference type="EMBL" id="VDN10764.1"/>
    </source>
</evidence>
<protein>
    <submittedName>
        <fullName evidence="2">Uncharacterized protein</fullName>
    </submittedName>
</protein>
<dbReference type="Proteomes" id="UP000281553">
    <property type="component" value="Unassembled WGS sequence"/>
</dbReference>
<name>A0A3P7L1X4_DIBLA</name>
<dbReference type="AlphaFoldDB" id="A0A3P7L1X4"/>
<dbReference type="OrthoDB" id="9947256at2759"/>
<gene>
    <name evidence="2" type="ORF">DILT_LOCUS6595</name>
</gene>
<reference evidence="2 3" key="1">
    <citation type="submission" date="2018-11" db="EMBL/GenBank/DDBJ databases">
        <authorList>
            <consortium name="Pathogen Informatics"/>
        </authorList>
    </citation>
    <scope>NUCLEOTIDE SEQUENCE [LARGE SCALE GENOMIC DNA]</scope>
</reference>
<evidence type="ECO:0000256" key="1">
    <source>
        <dbReference type="SAM" id="MobiDB-lite"/>
    </source>
</evidence>
<keyword evidence="3" id="KW-1185">Reference proteome</keyword>
<dbReference type="EMBL" id="UYRU01049908">
    <property type="protein sequence ID" value="VDN10764.1"/>
    <property type="molecule type" value="Genomic_DNA"/>
</dbReference>
<organism evidence="2 3">
    <name type="scientific">Dibothriocephalus latus</name>
    <name type="common">Fish tapeworm</name>
    <name type="synonym">Diphyllobothrium latum</name>
    <dbReference type="NCBI Taxonomy" id="60516"/>
    <lineage>
        <taxon>Eukaryota</taxon>
        <taxon>Metazoa</taxon>
        <taxon>Spiralia</taxon>
        <taxon>Lophotrochozoa</taxon>
        <taxon>Platyhelminthes</taxon>
        <taxon>Cestoda</taxon>
        <taxon>Eucestoda</taxon>
        <taxon>Diphyllobothriidea</taxon>
        <taxon>Diphyllobothriidae</taxon>
        <taxon>Dibothriocephalus</taxon>
    </lineage>
</organism>
<sequence length="157" mass="17912">MIELPTEKRLITEEYLEEWITTGQMALGAEGVAQDEMEDLSSLCNSEAVREELMDPELMDSVSVREQQISTASLKMQFAKIKELVKKEPAEVQPRAPSPESDDSEGAVPEADRPYVVRRIEGWQYINRIPGERFLYGEIEIGLMYSPQKMRLTIEVC</sequence>
<evidence type="ECO:0000313" key="3">
    <source>
        <dbReference type="Proteomes" id="UP000281553"/>
    </source>
</evidence>
<proteinExistence type="predicted"/>
<accession>A0A3P7L1X4</accession>
<feature type="region of interest" description="Disordered" evidence="1">
    <location>
        <begin position="88"/>
        <end position="110"/>
    </location>
</feature>